<keyword evidence="3" id="KW-0963">Cytoplasm</keyword>
<organism evidence="4 5">
    <name type="scientific">Saccoglossus kowalevskii</name>
    <name type="common">Acorn worm</name>
    <dbReference type="NCBI Taxonomy" id="10224"/>
    <lineage>
        <taxon>Eukaryota</taxon>
        <taxon>Metazoa</taxon>
        <taxon>Hemichordata</taxon>
        <taxon>Enteropneusta</taxon>
        <taxon>Harrimaniidae</taxon>
        <taxon>Saccoglossus</taxon>
    </lineage>
</organism>
<reference evidence="5" key="1">
    <citation type="submission" date="2025-08" db="UniProtKB">
        <authorList>
            <consortium name="RefSeq"/>
        </authorList>
    </citation>
    <scope>IDENTIFICATION</scope>
    <source>
        <tissue evidence="5">Testes</tissue>
    </source>
</reference>
<keyword evidence="4" id="KW-1185">Reference proteome</keyword>
<protein>
    <submittedName>
        <fullName evidence="5">Alpha-catulin-like</fullName>
    </submittedName>
</protein>
<comment type="subcellular location">
    <subcellularLocation>
        <location evidence="1">Cytoplasm</location>
    </subcellularLocation>
</comment>
<dbReference type="Gene3D" id="1.20.120.230">
    <property type="entry name" value="Alpha-catenin/vinculin-like"/>
    <property type="match status" value="4"/>
</dbReference>
<dbReference type="SUPFAM" id="SSF47220">
    <property type="entry name" value="alpha-catenin/vinculin-like"/>
    <property type="match status" value="3"/>
</dbReference>
<dbReference type="PANTHER" id="PTHR46342:SF1">
    <property type="entry name" value="ALPHA-CATULIN"/>
    <property type="match status" value="1"/>
</dbReference>
<dbReference type="Pfam" id="PF01044">
    <property type="entry name" value="Vinculin"/>
    <property type="match status" value="2"/>
</dbReference>
<name>A0ABM0MFR9_SACKO</name>
<dbReference type="InterPro" id="IPR030045">
    <property type="entry name" value="CTNNAL1"/>
</dbReference>
<dbReference type="PRINTS" id="PR00805">
    <property type="entry name" value="ALPHACATENIN"/>
</dbReference>
<evidence type="ECO:0000256" key="2">
    <source>
        <dbReference type="ARBA" id="ARBA00008376"/>
    </source>
</evidence>
<evidence type="ECO:0000256" key="3">
    <source>
        <dbReference type="ARBA" id="ARBA00022490"/>
    </source>
</evidence>
<dbReference type="PANTHER" id="PTHR46342">
    <property type="entry name" value="ALPHA-CATULIN"/>
    <property type="match status" value="1"/>
</dbReference>
<proteinExistence type="inferred from homology"/>
<dbReference type="InterPro" id="IPR001033">
    <property type="entry name" value="Alpha_catenin"/>
</dbReference>
<dbReference type="InterPro" id="IPR036723">
    <property type="entry name" value="Alpha-catenin/vinculin-like_sf"/>
</dbReference>
<accession>A0ABM0MFR9</accession>
<dbReference type="RefSeq" id="XP_006818860.1">
    <property type="nucleotide sequence ID" value="XM_006818797.1"/>
</dbReference>
<sequence>MAAAKFDSKNLEIKTKSIEQTLVPLVTQITTLVNHREKPKKSEKTCKAVLEVGKAVNIAVNRFTAVGKAIANDNPDIKDEMVDACKEATTAGQNIAKLTNIQYDDSGQPMNFTEKSSMVRAARGLLSAVTKVLLLADRVVVKQLLKAKDKVDSSLSKLEYVSNFTDFVQAFSQFGSEMVELAHLTGDRQNDLKDEKHRAKMGAARAVLEKSTMMLLTSCKTSLRHPDCESAKENRDGVFSQMRRALAMIQSIVTDEYPSSLNGPASHLIMHNILKDFTDLVESSRVTQVDSSSRDKLVRALHNIIDTTQDFTDSAYTSHEHREKILSYCDKAKMELHNLAKLGVAIEKNDCRHPTEDLEKSIIKMCRITLDLKKQVQDTALDQASEIFQNNEDHDILGMLKNSGVAGDVDKVEGYSVKFIEHSEQLQEACRLLRHISGSAPLQISAEHAENNMKLLGPQTVSAAQTLAINPTSKIAKENLDVFSEAWEQQINDLSVLVKEINDVCQGKSCEKQVYLSLPRPGKHGTTLKSVSVKPVKLDPEEQAKIAKAGLEMKLMTSELDADADKWEDTENDIVKRTKNMSSMAYSMYLFTRGEGPLKTTQDLFTQAEYFAEEGNKLYRTVKDFSFQVPEGSHTIELMSSLEKIPTYCQQLHFTTKSPTTGKIATFTKVDSTINETKNLMAAISRVITNCYYLATTYNLTVANSPIRQWRGPPPPIMNMHMNNDDTESVKSHYSTHSEGSLMRSTALHNKPMTSFGAFERI</sequence>
<evidence type="ECO:0000313" key="4">
    <source>
        <dbReference type="Proteomes" id="UP000694865"/>
    </source>
</evidence>
<gene>
    <name evidence="5" type="primary">LOC100371831</name>
</gene>
<dbReference type="GeneID" id="100371831"/>
<dbReference type="Proteomes" id="UP000694865">
    <property type="component" value="Unplaced"/>
</dbReference>
<evidence type="ECO:0000256" key="1">
    <source>
        <dbReference type="ARBA" id="ARBA00004496"/>
    </source>
</evidence>
<comment type="similarity">
    <text evidence="2">Belongs to the vinculin/alpha-catenin family.</text>
</comment>
<dbReference type="InterPro" id="IPR006077">
    <property type="entry name" value="Vinculin/catenin"/>
</dbReference>
<evidence type="ECO:0000313" key="5">
    <source>
        <dbReference type="RefSeq" id="XP_006818860.1"/>
    </source>
</evidence>